<keyword evidence="1" id="KW-0472">Membrane</keyword>
<dbReference type="PANTHER" id="PTHR34219:SF3">
    <property type="entry name" value="BLL7967 PROTEIN"/>
    <property type="match status" value="1"/>
</dbReference>
<evidence type="ECO:0000313" key="3">
    <source>
        <dbReference type="Proteomes" id="UP000217289"/>
    </source>
</evidence>
<dbReference type="InterPro" id="IPR005625">
    <property type="entry name" value="PepSY-ass_TM"/>
</dbReference>
<feature type="transmembrane region" description="Helical" evidence="1">
    <location>
        <begin position="476"/>
        <end position="497"/>
    </location>
</feature>
<dbReference type="Proteomes" id="UP000217289">
    <property type="component" value="Chromosome"/>
</dbReference>
<name>A0A250I8Y3_9BACT</name>
<feature type="transmembrane region" description="Helical" evidence="1">
    <location>
        <begin position="414"/>
        <end position="431"/>
    </location>
</feature>
<keyword evidence="1" id="KW-1133">Transmembrane helix</keyword>
<dbReference type="PANTHER" id="PTHR34219">
    <property type="entry name" value="IRON-REGULATED INNER MEMBRANE PROTEIN-RELATED"/>
    <property type="match status" value="1"/>
</dbReference>
<dbReference type="OrthoDB" id="6307929at2"/>
<gene>
    <name evidence="2" type="ORF">MEBOL_001041</name>
</gene>
<keyword evidence="1" id="KW-0812">Transmembrane</keyword>
<accession>A0A250I8Y3</accession>
<dbReference type="EMBL" id="CP022163">
    <property type="protein sequence ID" value="ATB27597.1"/>
    <property type="molecule type" value="Genomic_DNA"/>
</dbReference>
<feature type="transmembrane region" description="Helical" evidence="1">
    <location>
        <begin position="438"/>
        <end position="456"/>
    </location>
</feature>
<evidence type="ECO:0000313" key="2">
    <source>
        <dbReference type="EMBL" id="ATB27597.1"/>
    </source>
</evidence>
<keyword evidence="3" id="KW-1185">Reference proteome</keyword>
<feature type="transmembrane region" description="Helical" evidence="1">
    <location>
        <begin position="341"/>
        <end position="361"/>
    </location>
</feature>
<proteinExistence type="predicted"/>
<dbReference type="KEGG" id="mbd:MEBOL_001041"/>
<feature type="transmembrane region" description="Helical" evidence="1">
    <location>
        <begin position="12"/>
        <end position="38"/>
    </location>
</feature>
<dbReference type="RefSeq" id="WP_095976380.1">
    <property type="nucleotide sequence ID" value="NZ_CP022163.1"/>
</dbReference>
<feature type="transmembrane region" description="Helical" evidence="1">
    <location>
        <begin position="187"/>
        <end position="212"/>
    </location>
</feature>
<dbReference type="AlphaFoldDB" id="A0A250I8Y3"/>
<sequence length="506" mass="55744">MKFTPRTFRIQWDLHAWAGVLASLFLFVIFFCGVFSLFREEIELWQDPAFHTAPPGQAPPSFDALLMQAMAQGTLPSRGAHVGLLTHEETRLVTAYLFEPTEVREVWLDPSTGTSLTARSRLASELYWMHFFYRVPWGMELSGLLAVAMLATLVSGLVIHLKDLRRQWWSFRPALKLRFSSSDAHKVLGVFGLPFTAMMGWTGAILCLSGLLAQGLTSTVYKGDANRVAALRGYAQPVREETKRDAVMRPLDELVARARAAVPGATGTPRYVDVQLQGDANAWVGVYFQMEPLGADHFAMMDAVSGEPFATSTHYRTPLFSFERVLFDLHYAHYGGLLLKLLYAILALAMCVVIITGNLIWLERRDAARARWGNRLLERLTVGVSAGLALGCGVYFASNRALPWTHPHRGDWEFGLFLGAWALAAAVALVPRLSPRRAGAWLCAGASLLFGGVIASDIVFQDANLFTALTRGLPPVFISQVLLCVFALGCGGVAWSLGRSRPPEKG</sequence>
<protein>
    <submittedName>
        <fullName evidence="2">Iron-regulated membrane protein</fullName>
    </submittedName>
</protein>
<reference evidence="2 3" key="1">
    <citation type="submission" date="2017-06" db="EMBL/GenBank/DDBJ databases">
        <authorList>
            <person name="Kim H.J."/>
            <person name="Triplett B.A."/>
        </authorList>
    </citation>
    <scope>NUCLEOTIDE SEQUENCE [LARGE SCALE GENOMIC DNA]</scope>
    <source>
        <strain evidence="2 3">DSM 14713</strain>
    </source>
</reference>
<feature type="transmembrane region" description="Helical" evidence="1">
    <location>
        <begin position="141"/>
        <end position="161"/>
    </location>
</feature>
<feature type="transmembrane region" description="Helical" evidence="1">
    <location>
        <begin position="382"/>
        <end position="402"/>
    </location>
</feature>
<organism evidence="2 3">
    <name type="scientific">Melittangium boletus DSM 14713</name>
    <dbReference type="NCBI Taxonomy" id="1294270"/>
    <lineage>
        <taxon>Bacteria</taxon>
        <taxon>Pseudomonadati</taxon>
        <taxon>Myxococcota</taxon>
        <taxon>Myxococcia</taxon>
        <taxon>Myxococcales</taxon>
        <taxon>Cystobacterineae</taxon>
        <taxon>Archangiaceae</taxon>
        <taxon>Melittangium</taxon>
    </lineage>
</organism>
<evidence type="ECO:0000256" key="1">
    <source>
        <dbReference type="SAM" id="Phobius"/>
    </source>
</evidence>
<dbReference type="Pfam" id="PF03929">
    <property type="entry name" value="PepSY_TM"/>
    <property type="match status" value="1"/>
</dbReference>